<dbReference type="InterPro" id="IPR043129">
    <property type="entry name" value="ATPase_NBD"/>
</dbReference>
<reference evidence="3 4" key="1">
    <citation type="submission" date="2021-05" db="EMBL/GenBank/DDBJ databases">
        <title>Biocontrol using Exiguobacterium acetylicum SI17 against litchi downy blight caused by Peronophythora litchii.</title>
        <authorList>
            <person name="Zheng L."/>
        </authorList>
    </citation>
    <scope>NUCLEOTIDE SEQUENCE [LARGE SCALE GENOMIC DNA]</scope>
    <source>
        <strain evidence="3 4">SI17</strain>
        <plasmid evidence="3 4">p1</plasmid>
    </source>
</reference>
<dbReference type="Proteomes" id="UP000679498">
    <property type="component" value="Plasmid p1"/>
</dbReference>
<geneLocation type="plasmid" evidence="3 4">
    <name>p1</name>
</geneLocation>
<dbReference type="CDD" id="cd23763">
    <property type="entry name" value="ASKHA_ATPase_ROK"/>
    <property type="match status" value="1"/>
</dbReference>
<dbReference type="Pfam" id="PF00480">
    <property type="entry name" value="ROK"/>
    <property type="match status" value="1"/>
</dbReference>
<dbReference type="Gene3D" id="3.30.420.40">
    <property type="match status" value="2"/>
</dbReference>
<dbReference type="InterPro" id="IPR014710">
    <property type="entry name" value="RmlC-like_jellyroll"/>
</dbReference>
<evidence type="ECO:0000259" key="2">
    <source>
        <dbReference type="Pfam" id="PF20511"/>
    </source>
</evidence>
<organism evidence="3 4">
    <name type="scientific">Exiguobacterium acetylicum</name>
    <name type="common">Brevibacterium acetylicum</name>
    <dbReference type="NCBI Taxonomy" id="41170"/>
    <lineage>
        <taxon>Bacteria</taxon>
        <taxon>Bacillati</taxon>
        <taxon>Bacillota</taxon>
        <taxon>Bacilli</taxon>
        <taxon>Bacillales</taxon>
        <taxon>Bacillales Family XII. Incertae Sedis</taxon>
        <taxon>Exiguobacterium</taxon>
    </lineage>
</organism>
<name>A0ABX8GDT7_EXIAC</name>
<dbReference type="SUPFAM" id="SSF51182">
    <property type="entry name" value="RmlC-like cupins"/>
    <property type="match status" value="1"/>
</dbReference>
<dbReference type="RefSeq" id="WP_051656379.1">
    <property type="nucleotide sequence ID" value="NZ_CP075898.1"/>
</dbReference>
<proteinExistence type="inferred from homology"/>
<protein>
    <submittedName>
        <fullName evidence="3">ROK family protein</fullName>
    </submittedName>
</protein>
<dbReference type="GeneID" id="88813391"/>
<dbReference type="InterPro" id="IPR046457">
    <property type="entry name" value="PMI_typeI_cat"/>
</dbReference>
<dbReference type="EMBL" id="CP075898">
    <property type="protein sequence ID" value="QWB31819.1"/>
    <property type="molecule type" value="Genomic_DNA"/>
</dbReference>
<evidence type="ECO:0000256" key="1">
    <source>
        <dbReference type="ARBA" id="ARBA00006479"/>
    </source>
</evidence>
<feature type="domain" description="Phosphomannose isomerase type I catalytic" evidence="2">
    <location>
        <begin position="8"/>
        <end position="105"/>
    </location>
</feature>
<dbReference type="InterPro" id="IPR000600">
    <property type="entry name" value="ROK"/>
</dbReference>
<keyword evidence="4" id="KW-1185">Reference proteome</keyword>
<comment type="similarity">
    <text evidence="1">Belongs to the ROK (NagC/XylR) family.</text>
</comment>
<dbReference type="Gene3D" id="2.60.120.10">
    <property type="entry name" value="Jelly Rolls"/>
    <property type="match status" value="2"/>
</dbReference>
<accession>A0ABX8GDT7</accession>
<dbReference type="PANTHER" id="PTHR18964:SF149">
    <property type="entry name" value="BIFUNCTIONAL UDP-N-ACETYLGLUCOSAMINE 2-EPIMERASE_N-ACETYLMANNOSAMINE KINASE"/>
    <property type="match status" value="1"/>
</dbReference>
<dbReference type="InterPro" id="IPR011051">
    <property type="entry name" value="RmlC_Cupin_sf"/>
</dbReference>
<evidence type="ECO:0000313" key="3">
    <source>
        <dbReference type="EMBL" id="QWB31819.1"/>
    </source>
</evidence>
<dbReference type="PANTHER" id="PTHR18964">
    <property type="entry name" value="ROK (REPRESSOR, ORF, KINASE) FAMILY"/>
    <property type="match status" value="1"/>
</dbReference>
<sequence length="597" mass="65212">MQEAIYFEPIVKERIWGGQRLREYGFSIPEDVPTGEVWTLASHPNGTTRVETGPFVDFDLEELWSNHPEIFGMETDSDFPLLLKWIDASTDLSVQVHPNDADARRYEQQPYGKNECWYIIDCPEDASLIHGHSLSSPKEFDEAVRQGTLLQSLHHVPVSKGDFLYVPAGTVHALTEGCVVLEIQQNSDTTYRLHDYDRLNPVTGTLRTLHIEQARRVIRFPHYRYLEPSVTLSSSRRRLTRNPDFFVEEWTIRQTHALDPSPSFRIITVVEGTIELDDVVLSVGATALLPAGSKHVVSGDGLMLVTGPAPKTTKPFRIGVDLGGTQTRVAVVDQENVIKQLSFPTNPGAGPGQTISHIEHAIRYFSEEFHLTNIGIAAPGPLDARTGHLLSPPNLPGWDDVDLVTPIASRFELPTCLENDANAAALGEALFGAGKTSSSVYYVTVSTGIGGGYVHEKKLIRGANGYAGEIGNTIIDSSGPVHPVLNTGSLEGLASGTALQSRASEKEASSVEMLLTLPSERTRFINHLAIGLANIIHTVDPEVIIIGGGVTESADVFWEELICRVRELVYSALRPSIDIRLATLKGHAGVIGAAYLG</sequence>
<dbReference type="SUPFAM" id="SSF53067">
    <property type="entry name" value="Actin-like ATPase domain"/>
    <property type="match status" value="1"/>
</dbReference>
<evidence type="ECO:0000313" key="4">
    <source>
        <dbReference type="Proteomes" id="UP000679498"/>
    </source>
</evidence>
<dbReference type="Pfam" id="PF20511">
    <property type="entry name" value="PMI_typeI_cat"/>
    <property type="match status" value="1"/>
</dbReference>
<keyword evidence="3" id="KW-0614">Plasmid</keyword>
<gene>
    <name evidence="3" type="ORF">KKI46_16945</name>
</gene>
<dbReference type="CDD" id="cd07010">
    <property type="entry name" value="cupin_PMI_type_I_N_bac"/>
    <property type="match status" value="1"/>
</dbReference>